<accession>A0A3D8VCH2</accession>
<sequence length="285" mass="30972">MLAKREWFDPEKQATAKPIEFKARDGMTLHGFLTTPNGSNGRNLPLVVMPHGGPIDVQDYWGFDSDAQLLSAAGYAVLQLNYRGSSGYGKSYVSAGAKEWGGRMQDDLTDATRWAIAEGVADKGRICLYGASYGGYASLMGVAKEPDLYKCAAGYVGVYDLPKMIADDTRDSRRSGNWLREWVGDPAKLGDVSPNRLADRIKVPVFLAAGGKDRVAPIEHSHMMESALRKAGVPVETLYYDTEAHGFYTEEHKQEFYTRLLAFLSRSLGGSLAATGSAGDAKAAK</sequence>
<name>A0A3D8VCH2_9GAMM</name>
<reference evidence="3 4" key="1">
    <citation type="submission" date="2018-08" db="EMBL/GenBank/DDBJ databases">
        <title>Lysobacter soli KCTC 22011, whole genome shotgun sequence.</title>
        <authorList>
            <person name="Zhang X."/>
            <person name="Feng G."/>
            <person name="Zhu H."/>
        </authorList>
    </citation>
    <scope>NUCLEOTIDE SEQUENCE [LARGE SCALE GENOMIC DNA]</scope>
    <source>
        <strain evidence="3 4">KCTC 22011</strain>
    </source>
</reference>
<keyword evidence="1" id="KW-0378">Hydrolase</keyword>
<dbReference type="SUPFAM" id="SSF53474">
    <property type="entry name" value="alpha/beta-Hydrolases"/>
    <property type="match status" value="1"/>
</dbReference>
<dbReference type="PANTHER" id="PTHR42776">
    <property type="entry name" value="SERINE PEPTIDASE S9 FAMILY MEMBER"/>
    <property type="match status" value="1"/>
</dbReference>
<evidence type="ECO:0000313" key="3">
    <source>
        <dbReference type="EMBL" id="RDY67114.1"/>
    </source>
</evidence>
<dbReference type="GO" id="GO:0004252">
    <property type="term" value="F:serine-type endopeptidase activity"/>
    <property type="evidence" value="ECO:0007669"/>
    <property type="project" value="TreeGrafter"/>
</dbReference>
<dbReference type="Pfam" id="PF00326">
    <property type="entry name" value="Peptidase_S9"/>
    <property type="match status" value="1"/>
</dbReference>
<dbReference type="Gene3D" id="3.40.50.1820">
    <property type="entry name" value="alpha/beta hydrolase"/>
    <property type="match status" value="1"/>
</dbReference>
<dbReference type="InterPro" id="IPR001375">
    <property type="entry name" value="Peptidase_S9_cat"/>
</dbReference>
<dbReference type="Proteomes" id="UP000256829">
    <property type="component" value="Unassembled WGS sequence"/>
</dbReference>
<protein>
    <submittedName>
        <fullName evidence="3">S9 family peptidase</fullName>
    </submittedName>
</protein>
<organism evidence="3 4">
    <name type="scientific">Lysobacter soli</name>
    <dbReference type="NCBI Taxonomy" id="453783"/>
    <lineage>
        <taxon>Bacteria</taxon>
        <taxon>Pseudomonadati</taxon>
        <taxon>Pseudomonadota</taxon>
        <taxon>Gammaproteobacteria</taxon>
        <taxon>Lysobacterales</taxon>
        <taxon>Lysobacteraceae</taxon>
        <taxon>Lysobacter</taxon>
    </lineage>
</organism>
<gene>
    <name evidence="3" type="ORF">DX912_10620</name>
</gene>
<feature type="domain" description="Peptidase S9 prolyl oligopeptidase catalytic" evidence="2">
    <location>
        <begin position="61"/>
        <end position="270"/>
    </location>
</feature>
<dbReference type="InterPro" id="IPR029058">
    <property type="entry name" value="AB_hydrolase_fold"/>
</dbReference>
<comment type="caution">
    <text evidence="3">The sequence shown here is derived from an EMBL/GenBank/DDBJ whole genome shotgun (WGS) entry which is preliminary data.</text>
</comment>
<dbReference type="EMBL" id="QTJR01000006">
    <property type="protein sequence ID" value="RDY67114.1"/>
    <property type="molecule type" value="Genomic_DNA"/>
</dbReference>
<evidence type="ECO:0000313" key="4">
    <source>
        <dbReference type="Proteomes" id="UP000256829"/>
    </source>
</evidence>
<dbReference type="GO" id="GO:0006508">
    <property type="term" value="P:proteolysis"/>
    <property type="evidence" value="ECO:0007669"/>
    <property type="project" value="InterPro"/>
</dbReference>
<dbReference type="AlphaFoldDB" id="A0A3D8VCH2"/>
<evidence type="ECO:0000256" key="1">
    <source>
        <dbReference type="ARBA" id="ARBA00022801"/>
    </source>
</evidence>
<keyword evidence="4" id="KW-1185">Reference proteome</keyword>
<evidence type="ECO:0000259" key="2">
    <source>
        <dbReference type="Pfam" id="PF00326"/>
    </source>
</evidence>
<dbReference type="PANTHER" id="PTHR42776:SF27">
    <property type="entry name" value="DIPEPTIDYL PEPTIDASE FAMILY MEMBER 6"/>
    <property type="match status" value="1"/>
</dbReference>
<proteinExistence type="predicted"/>